<feature type="transmembrane region" description="Helical" evidence="1">
    <location>
        <begin position="194"/>
        <end position="214"/>
    </location>
</feature>
<dbReference type="AlphaFoldDB" id="A0A8H6LU24"/>
<keyword evidence="1" id="KW-0812">Transmembrane</keyword>
<keyword evidence="1" id="KW-1133">Transmembrane helix</keyword>
<gene>
    <name evidence="2" type="ORF">DFP72DRAFT_111323</name>
</gene>
<dbReference type="Proteomes" id="UP000521943">
    <property type="component" value="Unassembled WGS sequence"/>
</dbReference>
<organism evidence="2 3">
    <name type="scientific">Ephemerocybe angulata</name>
    <dbReference type="NCBI Taxonomy" id="980116"/>
    <lineage>
        <taxon>Eukaryota</taxon>
        <taxon>Fungi</taxon>
        <taxon>Dikarya</taxon>
        <taxon>Basidiomycota</taxon>
        <taxon>Agaricomycotina</taxon>
        <taxon>Agaricomycetes</taxon>
        <taxon>Agaricomycetidae</taxon>
        <taxon>Agaricales</taxon>
        <taxon>Agaricineae</taxon>
        <taxon>Psathyrellaceae</taxon>
        <taxon>Ephemerocybe</taxon>
    </lineage>
</organism>
<comment type="caution">
    <text evidence="2">The sequence shown here is derived from an EMBL/GenBank/DDBJ whole genome shotgun (WGS) entry which is preliminary data.</text>
</comment>
<reference evidence="2 3" key="1">
    <citation type="submission" date="2020-07" db="EMBL/GenBank/DDBJ databases">
        <title>Comparative genomics of pyrophilous fungi reveals a link between fire events and developmental genes.</title>
        <authorList>
            <consortium name="DOE Joint Genome Institute"/>
            <person name="Steindorff A.S."/>
            <person name="Carver A."/>
            <person name="Calhoun S."/>
            <person name="Stillman K."/>
            <person name="Liu H."/>
            <person name="Lipzen A."/>
            <person name="Pangilinan J."/>
            <person name="Labutti K."/>
            <person name="Bruns T.D."/>
            <person name="Grigoriev I.V."/>
        </authorList>
    </citation>
    <scope>NUCLEOTIDE SEQUENCE [LARGE SCALE GENOMIC DNA]</scope>
    <source>
        <strain evidence="2 3">CBS 144469</strain>
    </source>
</reference>
<evidence type="ECO:0000256" key="1">
    <source>
        <dbReference type="SAM" id="Phobius"/>
    </source>
</evidence>
<protein>
    <submittedName>
        <fullName evidence="2">Uncharacterized protein</fullName>
    </submittedName>
</protein>
<keyword evidence="3" id="KW-1185">Reference proteome</keyword>
<proteinExistence type="predicted"/>
<dbReference type="OrthoDB" id="3351993at2759"/>
<name>A0A8H6LU24_9AGAR</name>
<evidence type="ECO:0000313" key="3">
    <source>
        <dbReference type="Proteomes" id="UP000521943"/>
    </source>
</evidence>
<keyword evidence="1" id="KW-0472">Membrane</keyword>
<feature type="transmembrane region" description="Helical" evidence="1">
    <location>
        <begin position="84"/>
        <end position="104"/>
    </location>
</feature>
<dbReference type="EMBL" id="JACGCI010000135">
    <property type="protein sequence ID" value="KAF6743838.1"/>
    <property type="molecule type" value="Genomic_DNA"/>
</dbReference>
<evidence type="ECO:0000313" key="2">
    <source>
        <dbReference type="EMBL" id="KAF6743838.1"/>
    </source>
</evidence>
<feature type="transmembrane region" description="Helical" evidence="1">
    <location>
        <begin position="58"/>
        <end position="78"/>
    </location>
</feature>
<feature type="transmembrane region" description="Helical" evidence="1">
    <location>
        <begin position="256"/>
        <end position="280"/>
    </location>
</feature>
<sequence length="343" mass="37539">MSTGDCIPGNPDIAGVGVRIAIYVQTLLCFFPAFWALFDGKVSQGELDAAENQATTNLVLAFAILISSIVQAQTLGLTNYHASIVLNMSWLNNTNTFIYFLLYIQHKSQAGVRGRVSPTWRAWAQHVRELVVSVVYRGTAKTNTTGAGSDPELGQADGVDGASIRSGVERTQTEGLQGHDDYARAGAKLLVKRFVLLLGSLHLSLMAGLGLWLWSNIRTFGGGQDAANGCAATHALLTILGKHVPFASEALRIISLAIYAVFLVPGVNLLLPIVVFLGFYHLHQVVPDSKGRRLWRDTRPLYSPFEVLDSACIQHHRAALDHPSTMYRSTLPVSHQCRLHHRY</sequence>
<accession>A0A8H6LU24</accession>
<feature type="transmembrane region" description="Helical" evidence="1">
    <location>
        <begin position="20"/>
        <end position="38"/>
    </location>
</feature>